<evidence type="ECO:0000313" key="2">
    <source>
        <dbReference type="EMBL" id="KAL3083068.1"/>
    </source>
</evidence>
<keyword evidence="3" id="KW-1185">Reference proteome</keyword>
<proteinExistence type="predicted"/>
<reference evidence="2 3" key="1">
    <citation type="submission" date="2024-10" db="EMBL/GenBank/DDBJ databases">
        <authorList>
            <person name="Kim D."/>
        </authorList>
    </citation>
    <scope>NUCLEOTIDE SEQUENCE [LARGE SCALE GENOMIC DNA]</scope>
    <source>
        <strain evidence="2">Taebaek</strain>
    </source>
</reference>
<name>A0ABD2ITY7_HETSC</name>
<dbReference type="SMART" id="SM00353">
    <property type="entry name" value="HLH"/>
    <property type="match status" value="1"/>
</dbReference>
<dbReference type="InterPro" id="IPR036638">
    <property type="entry name" value="HLH_DNA-bd_sf"/>
</dbReference>
<dbReference type="Proteomes" id="UP001620645">
    <property type="component" value="Unassembled WGS sequence"/>
</dbReference>
<sequence length="90" mass="10649">MGQMACDQQKKALARAERRRLRRATPKYRNLHANRERQRVEAFNRAFGHVRELLPPSAHHRQGKGRKMSKIEILRGAIDYLTHLNFMLNM</sequence>
<protein>
    <recommendedName>
        <fullName evidence="1">BHLH domain-containing protein</fullName>
    </recommendedName>
</protein>
<comment type="caution">
    <text evidence="2">The sequence shown here is derived from an EMBL/GenBank/DDBJ whole genome shotgun (WGS) entry which is preliminary data.</text>
</comment>
<dbReference type="Pfam" id="PF00010">
    <property type="entry name" value="HLH"/>
    <property type="match status" value="1"/>
</dbReference>
<dbReference type="PROSITE" id="PS50888">
    <property type="entry name" value="BHLH"/>
    <property type="match status" value="1"/>
</dbReference>
<dbReference type="InterPro" id="IPR011598">
    <property type="entry name" value="bHLH_dom"/>
</dbReference>
<dbReference type="SUPFAM" id="SSF47459">
    <property type="entry name" value="HLH, helix-loop-helix DNA-binding domain"/>
    <property type="match status" value="1"/>
</dbReference>
<dbReference type="PANTHER" id="PTHR23349:SF111">
    <property type="entry name" value="BHLH DOMAIN-CONTAINING PROTEIN"/>
    <property type="match status" value="1"/>
</dbReference>
<dbReference type="AlphaFoldDB" id="A0ABD2ITY7"/>
<accession>A0ABD2ITY7</accession>
<feature type="domain" description="BHLH" evidence="1">
    <location>
        <begin position="27"/>
        <end position="84"/>
    </location>
</feature>
<dbReference type="EMBL" id="JBICCN010000254">
    <property type="protein sequence ID" value="KAL3083068.1"/>
    <property type="molecule type" value="Genomic_DNA"/>
</dbReference>
<gene>
    <name evidence="2" type="ORF">niasHS_010870</name>
</gene>
<evidence type="ECO:0000259" key="1">
    <source>
        <dbReference type="PROSITE" id="PS50888"/>
    </source>
</evidence>
<dbReference type="PANTHER" id="PTHR23349">
    <property type="entry name" value="BASIC HELIX-LOOP-HELIX TRANSCRIPTION FACTOR, TWIST"/>
    <property type="match status" value="1"/>
</dbReference>
<dbReference type="InterPro" id="IPR050283">
    <property type="entry name" value="E-box_TF_Regulators"/>
</dbReference>
<organism evidence="2 3">
    <name type="scientific">Heterodera schachtii</name>
    <name type="common">Sugarbeet cyst nematode worm</name>
    <name type="synonym">Tylenchus schachtii</name>
    <dbReference type="NCBI Taxonomy" id="97005"/>
    <lineage>
        <taxon>Eukaryota</taxon>
        <taxon>Metazoa</taxon>
        <taxon>Ecdysozoa</taxon>
        <taxon>Nematoda</taxon>
        <taxon>Chromadorea</taxon>
        <taxon>Rhabditida</taxon>
        <taxon>Tylenchina</taxon>
        <taxon>Tylenchomorpha</taxon>
        <taxon>Tylenchoidea</taxon>
        <taxon>Heteroderidae</taxon>
        <taxon>Heteroderinae</taxon>
        <taxon>Heterodera</taxon>
    </lineage>
</organism>
<dbReference type="Gene3D" id="4.10.280.10">
    <property type="entry name" value="Helix-loop-helix DNA-binding domain"/>
    <property type="match status" value="1"/>
</dbReference>
<evidence type="ECO:0000313" key="3">
    <source>
        <dbReference type="Proteomes" id="UP001620645"/>
    </source>
</evidence>